<keyword evidence="3" id="KW-1185">Reference proteome</keyword>
<reference evidence="3" key="1">
    <citation type="journal article" date="2019" name="Int. J. Syst. Evol. Microbiol.">
        <title>The Global Catalogue of Microorganisms (GCM) 10K type strain sequencing project: providing services to taxonomists for standard genome sequencing and annotation.</title>
        <authorList>
            <consortium name="The Broad Institute Genomics Platform"/>
            <consortium name="The Broad Institute Genome Sequencing Center for Infectious Disease"/>
            <person name="Wu L."/>
            <person name="Ma J."/>
        </authorList>
    </citation>
    <scope>NUCLEOTIDE SEQUENCE [LARGE SCALE GENOMIC DNA]</scope>
    <source>
        <strain evidence="3">JCM 14603</strain>
    </source>
</reference>
<sequence>MSFRRLGLSVAIAAALISVPAIAGNKLIPAGTRIAVAKSTLTVQPASEWNKLGARPGRNAETWTLDGDALNDLTFYGGIDAGKPLFREADRKNRPLPTVSATMLITDIPALLESSYRIALGTAAMSIGTVEPVTFAGGKGVRFTYAFTRQGETLHRRGEGRGAMIGGRLYLITYEAPALYYFDRSVAAARQVADSARL</sequence>
<evidence type="ECO:0000256" key="1">
    <source>
        <dbReference type="SAM" id="SignalP"/>
    </source>
</evidence>
<dbReference type="Proteomes" id="UP001500238">
    <property type="component" value="Unassembled WGS sequence"/>
</dbReference>
<proteinExistence type="predicted"/>
<dbReference type="EMBL" id="BAAAES010000007">
    <property type="protein sequence ID" value="GAA0664126.1"/>
    <property type="molecule type" value="Genomic_DNA"/>
</dbReference>
<comment type="caution">
    <text evidence="2">The sequence shown here is derived from an EMBL/GenBank/DDBJ whole genome shotgun (WGS) entry which is preliminary data.</text>
</comment>
<dbReference type="RefSeq" id="WP_163958820.1">
    <property type="nucleotide sequence ID" value="NZ_BAAAES010000007.1"/>
</dbReference>
<keyword evidence="1" id="KW-0732">Signal</keyword>
<evidence type="ECO:0000313" key="3">
    <source>
        <dbReference type="Proteomes" id="UP001500238"/>
    </source>
</evidence>
<organism evidence="2 3">
    <name type="scientific">Sphingomonas insulae</name>
    <dbReference type="NCBI Taxonomy" id="424800"/>
    <lineage>
        <taxon>Bacteria</taxon>
        <taxon>Pseudomonadati</taxon>
        <taxon>Pseudomonadota</taxon>
        <taxon>Alphaproteobacteria</taxon>
        <taxon>Sphingomonadales</taxon>
        <taxon>Sphingomonadaceae</taxon>
        <taxon>Sphingomonas</taxon>
    </lineage>
</organism>
<feature type="signal peptide" evidence="1">
    <location>
        <begin position="1"/>
        <end position="23"/>
    </location>
</feature>
<feature type="chain" id="PRO_5045832347" evidence="1">
    <location>
        <begin position="24"/>
        <end position="198"/>
    </location>
</feature>
<gene>
    <name evidence="2" type="ORF">GCM10009102_11860</name>
</gene>
<evidence type="ECO:0000313" key="2">
    <source>
        <dbReference type="EMBL" id="GAA0664126.1"/>
    </source>
</evidence>
<protein>
    <submittedName>
        <fullName evidence="2">Uncharacterized protein</fullName>
    </submittedName>
</protein>
<name>A0ABP3SWP9_9SPHN</name>
<accession>A0ABP3SWP9</accession>